<evidence type="ECO:0000313" key="1">
    <source>
        <dbReference type="EMBL" id="OLP56795.1"/>
    </source>
</evidence>
<protein>
    <submittedName>
        <fullName evidence="1">Uncharacterized protein</fullName>
    </submittedName>
</protein>
<sequence length="68" mass="7324">MTKALQRITDAERTTREMADHMRAYPGCTTGDLACHFPAGDIALYGDAAAKLALAGDTKRIDGRRSAQ</sequence>
<accession>A0A1Q9AN85</accession>
<gene>
    <name evidence="1" type="ORF">BJF92_12035</name>
</gene>
<evidence type="ECO:0000313" key="2">
    <source>
        <dbReference type="Proteomes" id="UP000186143"/>
    </source>
</evidence>
<dbReference type="AlphaFoldDB" id="A0A1Q9AN85"/>
<dbReference type="RefSeq" id="WP_075633814.1">
    <property type="nucleotide sequence ID" value="NZ_MKIO01000021.1"/>
</dbReference>
<organism evidence="1 2">
    <name type="scientific">Xaviernesmea rhizosphaerae</name>
    <dbReference type="NCBI Taxonomy" id="1672749"/>
    <lineage>
        <taxon>Bacteria</taxon>
        <taxon>Pseudomonadati</taxon>
        <taxon>Pseudomonadota</taxon>
        <taxon>Alphaproteobacteria</taxon>
        <taxon>Hyphomicrobiales</taxon>
        <taxon>Rhizobiaceae</taxon>
        <taxon>Rhizobium/Agrobacterium group</taxon>
        <taxon>Xaviernesmea</taxon>
    </lineage>
</organism>
<name>A0A1Q9AN85_9HYPH</name>
<comment type="caution">
    <text evidence="1">The sequence shown here is derived from an EMBL/GenBank/DDBJ whole genome shotgun (WGS) entry which is preliminary data.</text>
</comment>
<proteinExistence type="predicted"/>
<dbReference type="EMBL" id="MKIO01000021">
    <property type="protein sequence ID" value="OLP56795.1"/>
    <property type="molecule type" value="Genomic_DNA"/>
</dbReference>
<reference evidence="1 2" key="1">
    <citation type="submission" date="2016-09" db="EMBL/GenBank/DDBJ databases">
        <title>Rhizobium sp. nov., a novel species isolated from the rice rhizosphere.</title>
        <authorList>
            <person name="Zhao J."/>
            <person name="Zhang X."/>
        </authorList>
    </citation>
    <scope>NUCLEOTIDE SEQUENCE [LARGE SCALE GENOMIC DNA]</scope>
    <source>
        <strain evidence="1 2">MH17</strain>
    </source>
</reference>
<dbReference type="Proteomes" id="UP000186143">
    <property type="component" value="Unassembled WGS sequence"/>
</dbReference>